<comment type="caution">
    <text evidence="1">The sequence shown here is derived from an EMBL/GenBank/DDBJ whole genome shotgun (WGS) entry which is preliminary data.</text>
</comment>
<organism evidence="1">
    <name type="scientific">marine sediment metagenome</name>
    <dbReference type="NCBI Taxonomy" id="412755"/>
    <lineage>
        <taxon>unclassified sequences</taxon>
        <taxon>metagenomes</taxon>
        <taxon>ecological metagenomes</taxon>
    </lineage>
</organism>
<proteinExistence type="predicted"/>
<dbReference type="EMBL" id="LAZR01000690">
    <property type="protein sequence ID" value="KKN60596.1"/>
    <property type="molecule type" value="Genomic_DNA"/>
</dbReference>
<name>A0A0F9UH81_9ZZZZ</name>
<dbReference type="Gene3D" id="3.90.1480.10">
    <property type="entry name" value="Alpha-2,3-sialyltransferase"/>
    <property type="match status" value="1"/>
</dbReference>
<evidence type="ECO:0000313" key="1">
    <source>
        <dbReference type="EMBL" id="KKN60596.1"/>
    </source>
</evidence>
<sequence>MNKIKDIYGLRGSHTAVFLGSGPSINNITDEQWEAISKTDTWAINNWVYHPFVPKFYHPEVKKYNRDVIKRRIAARDDYKDVTFIVNQERTYLLDVIGHDKLVYSYRMYKINTVKKPIVPKYTPSSDPNTLTCNLNSSMTMLLELFARFKYKKVIFFGVDMYDSRYFWTDRPEYGETHCQWNKDHEDKDPDAPHNTAHIKNFIVWFSKKRMSKYGGTFLVGHKNTALYPDLQYYDIEKGEIINE</sequence>
<dbReference type="AlphaFoldDB" id="A0A0F9UH81"/>
<accession>A0A0F9UH81</accession>
<protein>
    <submittedName>
        <fullName evidence="1">Uncharacterized protein</fullName>
    </submittedName>
</protein>
<gene>
    <name evidence="1" type="ORF">LCGC14_0530360</name>
</gene>
<reference evidence="1" key="1">
    <citation type="journal article" date="2015" name="Nature">
        <title>Complex archaea that bridge the gap between prokaryotes and eukaryotes.</title>
        <authorList>
            <person name="Spang A."/>
            <person name="Saw J.H."/>
            <person name="Jorgensen S.L."/>
            <person name="Zaremba-Niedzwiedzka K."/>
            <person name="Martijn J."/>
            <person name="Lind A.E."/>
            <person name="van Eijk R."/>
            <person name="Schleper C."/>
            <person name="Guy L."/>
            <person name="Ettema T.J."/>
        </authorList>
    </citation>
    <scope>NUCLEOTIDE SEQUENCE</scope>
</reference>